<dbReference type="InterPro" id="IPR003891">
    <property type="entry name" value="Initiation_fac_eIF4g_MI"/>
</dbReference>
<dbReference type="EMBL" id="KN598982">
    <property type="protein sequence ID" value="KHJ80792.1"/>
    <property type="molecule type" value="Genomic_DNA"/>
</dbReference>
<dbReference type="InterPro" id="IPR050781">
    <property type="entry name" value="CWC22_splicing_factor"/>
</dbReference>
<dbReference type="Pfam" id="PF02847">
    <property type="entry name" value="MA3"/>
    <property type="match status" value="1"/>
</dbReference>
<accession>A0A0B1SB62</accession>
<keyword evidence="2" id="KW-0539">Nucleus</keyword>
<organism evidence="4 5">
    <name type="scientific">Oesophagostomum dentatum</name>
    <name type="common">Nodular worm</name>
    <dbReference type="NCBI Taxonomy" id="61180"/>
    <lineage>
        <taxon>Eukaryota</taxon>
        <taxon>Metazoa</taxon>
        <taxon>Ecdysozoa</taxon>
        <taxon>Nematoda</taxon>
        <taxon>Chromadorea</taxon>
        <taxon>Rhabditida</taxon>
        <taxon>Rhabditina</taxon>
        <taxon>Rhabditomorpha</taxon>
        <taxon>Strongyloidea</taxon>
        <taxon>Strongylidae</taxon>
        <taxon>Oesophagostomum</taxon>
    </lineage>
</organism>
<evidence type="ECO:0000256" key="1">
    <source>
        <dbReference type="ARBA" id="ARBA00004123"/>
    </source>
</evidence>
<proteinExistence type="predicted"/>
<dbReference type="GO" id="GO:0042274">
    <property type="term" value="P:ribosomal small subunit biogenesis"/>
    <property type="evidence" value="ECO:0007669"/>
    <property type="project" value="TreeGrafter"/>
</dbReference>
<dbReference type="OrthoDB" id="10260961at2759"/>
<evidence type="ECO:0000313" key="4">
    <source>
        <dbReference type="EMBL" id="KHJ80792.1"/>
    </source>
</evidence>
<keyword evidence="5" id="KW-1185">Reference proteome</keyword>
<sequence length="248" mass="28443">LDCLKTGVFVFILKLAVVDSYKTLRRHYWSAFSEELSSALQSLESALFSGLPRAKFLGETLSALQKAPPANIDVSITEHHLKLFQGLRKKNKVVSEQELGMSLDDILHAEERGRWYVGLNFFCYQVLSTFHMICYFMWVVGSAYQVVREAQSASASGAHKDAHSFPEEILQLAQRAKMNSDVRRNVFCTIATSDDEDSAFERLLRLSLKGQQEREIIYVSILMMLKEKAFNPFYPMLIARFCDFDKRF</sequence>
<reference evidence="4 5" key="1">
    <citation type="submission" date="2014-03" db="EMBL/GenBank/DDBJ databases">
        <title>Draft genome of the hookworm Oesophagostomum dentatum.</title>
        <authorList>
            <person name="Mitreva M."/>
        </authorList>
    </citation>
    <scope>NUCLEOTIDE SEQUENCE [LARGE SCALE GENOMIC DNA]</scope>
    <source>
        <strain evidence="4 5">OD-Hann</strain>
    </source>
</reference>
<comment type="subcellular location">
    <subcellularLocation>
        <location evidence="1">Nucleus</location>
    </subcellularLocation>
</comment>
<evidence type="ECO:0000256" key="2">
    <source>
        <dbReference type="ARBA" id="ARBA00023242"/>
    </source>
</evidence>
<dbReference type="PANTHER" id="PTHR18034">
    <property type="entry name" value="CELL CYCLE CONTROL PROTEIN CWF22-RELATED"/>
    <property type="match status" value="1"/>
</dbReference>
<feature type="domain" description="MI" evidence="3">
    <location>
        <begin position="181"/>
        <end position="248"/>
    </location>
</feature>
<dbReference type="GO" id="GO:0003723">
    <property type="term" value="F:RNA binding"/>
    <property type="evidence" value="ECO:0007669"/>
    <property type="project" value="TreeGrafter"/>
</dbReference>
<protein>
    <recommendedName>
        <fullName evidence="3">MI domain-containing protein</fullName>
    </recommendedName>
</protein>
<dbReference type="PANTHER" id="PTHR18034:SF4">
    <property type="entry name" value="NUCLEOLAR MIF4G DOMAIN-CONTAINING PROTEIN 1"/>
    <property type="match status" value="1"/>
</dbReference>
<dbReference type="AlphaFoldDB" id="A0A0B1SB62"/>
<evidence type="ECO:0000259" key="3">
    <source>
        <dbReference type="PROSITE" id="PS51366"/>
    </source>
</evidence>
<feature type="non-terminal residue" evidence="4">
    <location>
        <position position="1"/>
    </location>
</feature>
<dbReference type="Proteomes" id="UP000053660">
    <property type="component" value="Unassembled WGS sequence"/>
</dbReference>
<dbReference type="PROSITE" id="PS51366">
    <property type="entry name" value="MI"/>
    <property type="match status" value="1"/>
</dbReference>
<evidence type="ECO:0000313" key="5">
    <source>
        <dbReference type="Proteomes" id="UP000053660"/>
    </source>
</evidence>
<feature type="non-terminal residue" evidence="4">
    <location>
        <position position="248"/>
    </location>
</feature>
<dbReference type="GO" id="GO:0005730">
    <property type="term" value="C:nucleolus"/>
    <property type="evidence" value="ECO:0007669"/>
    <property type="project" value="TreeGrafter"/>
</dbReference>
<name>A0A0B1SB62_OESDE</name>
<gene>
    <name evidence="4" type="ORF">OESDEN_19529</name>
</gene>